<feature type="signal peptide" evidence="1">
    <location>
        <begin position="1"/>
        <end position="18"/>
    </location>
</feature>
<dbReference type="OrthoDB" id="3927857at2759"/>
<evidence type="ECO:0000313" key="3">
    <source>
        <dbReference type="Proteomes" id="UP000800035"/>
    </source>
</evidence>
<protein>
    <submittedName>
        <fullName evidence="2">Uncharacterized protein</fullName>
    </submittedName>
</protein>
<evidence type="ECO:0000256" key="1">
    <source>
        <dbReference type="SAM" id="SignalP"/>
    </source>
</evidence>
<accession>A0A6A5U0T9</accession>
<dbReference type="AlphaFoldDB" id="A0A6A5U0T9"/>
<reference evidence="2" key="1">
    <citation type="journal article" date="2020" name="Stud. Mycol.">
        <title>101 Dothideomycetes genomes: a test case for predicting lifestyles and emergence of pathogens.</title>
        <authorList>
            <person name="Haridas S."/>
            <person name="Albert R."/>
            <person name="Binder M."/>
            <person name="Bloem J."/>
            <person name="Labutti K."/>
            <person name="Salamov A."/>
            <person name="Andreopoulos B."/>
            <person name="Baker S."/>
            <person name="Barry K."/>
            <person name="Bills G."/>
            <person name="Bluhm B."/>
            <person name="Cannon C."/>
            <person name="Castanera R."/>
            <person name="Culley D."/>
            <person name="Daum C."/>
            <person name="Ezra D."/>
            <person name="Gonzalez J."/>
            <person name="Henrissat B."/>
            <person name="Kuo A."/>
            <person name="Liang C."/>
            <person name="Lipzen A."/>
            <person name="Lutzoni F."/>
            <person name="Magnuson J."/>
            <person name="Mondo S."/>
            <person name="Nolan M."/>
            <person name="Ohm R."/>
            <person name="Pangilinan J."/>
            <person name="Park H.-J."/>
            <person name="Ramirez L."/>
            <person name="Alfaro M."/>
            <person name="Sun H."/>
            <person name="Tritt A."/>
            <person name="Yoshinaga Y."/>
            <person name="Zwiers L.-H."/>
            <person name="Turgeon B."/>
            <person name="Goodwin S."/>
            <person name="Spatafora J."/>
            <person name="Crous P."/>
            <person name="Grigoriev I."/>
        </authorList>
    </citation>
    <scope>NUCLEOTIDE SEQUENCE</scope>
    <source>
        <strain evidence="2">CBS 675.92</strain>
    </source>
</reference>
<sequence length="227" mass="24944">MRFSTLIGAASIIAAASAATPYRPGVPADPFPSSAANARVKVNADTACADGEDTSKPRNIQLASWVECSVLSLYPYPRSSTDPNNTDWTIGYEKTFHPTLRASFNGTRFNYDGFLNLYKSFSGIIGANYIEWQQWRDFYVASPDSWDAKSRGGVVTTQGFNGGVLRSSNNGQNVTNHSPNAGFFVVEEIEGRRWITEIREQSTLASAYQLPKDGQKWPCRGAYEVCG</sequence>
<keyword evidence="1" id="KW-0732">Signal</keyword>
<gene>
    <name evidence="2" type="ORF">CC80DRAFT_469526</name>
</gene>
<dbReference type="Proteomes" id="UP000800035">
    <property type="component" value="Unassembled WGS sequence"/>
</dbReference>
<proteinExistence type="predicted"/>
<feature type="chain" id="PRO_5025694495" evidence="1">
    <location>
        <begin position="19"/>
        <end position="227"/>
    </location>
</feature>
<dbReference type="EMBL" id="ML976987">
    <property type="protein sequence ID" value="KAF1958475.1"/>
    <property type="molecule type" value="Genomic_DNA"/>
</dbReference>
<evidence type="ECO:0000313" key="2">
    <source>
        <dbReference type="EMBL" id="KAF1958475.1"/>
    </source>
</evidence>
<keyword evidence="3" id="KW-1185">Reference proteome</keyword>
<organism evidence="2 3">
    <name type="scientific">Byssothecium circinans</name>
    <dbReference type="NCBI Taxonomy" id="147558"/>
    <lineage>
        <taxon>Eukaryota</taxon>
        <taxon>Fungi</taxon>
        <taxon>Dikarya</taxon>
        <taxon>Ascomycota</taxon>
        <taxon>Pezizomycotina</taxon>
        <taxon>Dothideomycetes</taxon>
        <taxon>Pleosporomycetidae</taxon>
        <taxon>Pleosporales</taxon>
        <taxon>Massarineae</taxon>
        <taxon>Massarinaceae</taxon>
        <taxon>Byssothecium</taxon>
    </lineage>
</organism>
<name>A0A6A5U0T9_9PLEO</name>